<name>A0ABW5TM16_9ENTE</name>
<feature type="domain" description="Competence protein CoiA nuclease-like" evidence="1">
    <location>
        <begin position="59"/>
        <end position="198"/>
    </location>
</feature>
<proteinExistence type="predicted"/>
<dbReference type="InterPro" id="IPR010330">
    <property type="entry name" value="CoiA_nuc"/>
</dbReference>
<dbReference type="Pfam" id="PF06054">
    <property type="entry name" value="CoiA_nuc"/>
    <property type="match status" value="1"/>
</dbReference>
<dbReference type="RefSeq" id="WP_379982389.1">
    <property type="nucleotide sequence ID" value="NZ_JBHUMO010000058.1"/>
</dbReference>
<feature type="domain" description="Competence protein CoiA-like N-terminal" evidence="2">
    <location>
        <begin position="19"/>
        <end position="54"/>
    </location>
</feature>
<reference evidence="4" key="1">
    <citation type="journal article" date="2019" name="Int. J. Syst. Evol. Microbiol.">
        <title>The Global Catalogue of Microorganisms (GCM) 10K type strain sequencing project: providing services to taxonomists for standard genome sequencing and annotation.</title>
        <authorList>
            <consortium name="The Broad Institute Genomics Platform"/>
            <consortium name="The Broad Institute Genome Sequencing Center for Infectious Disease"/>
            <person name="Wu L."/>
            <person name="Ma J."/>
        </authorList>
    </citation>
    <scope>NUCLEOTIDE SEQUENCE [LARGE SCALE GENOMIC DNA]</scope>
    <source>
        <strain evidence="4">TISTR 932</strain>
    </source>
</reference>
<accession>A0ABW5TM16</accession>
<protein>
    <submittedName>
        <fullName evidence="3">Competence protein CoiA</fullName>
    </submittedName>
</protein>
<evidence type="ECO:0000313" key="4">
    <source>
        <dbReference type="Proteomes" id="UP001597427"/>
    </source>
</evidence>
<evidence type="ECO:0000313" key="3">
    <source>
        <dbReference type="EMBL" id="MFD2729750.1"/>
    </source>
</evidence>
<gene>
    <name evidence="3" type="ORF">ACFSR0_10015</name>
</gene>
<evidence type="ECO:0000259" key="1">
    <source>
        <dbReference type="Pfam" id="PF06054"/>
    </source>
</evidence>
<dbReference type="Proteomes" id="UP001597427">
    <property type="component" value="Unassembled WGS sequence"/>
</dbReference>
<keyword evidence="4" id="KW-1185">Reference proteome</keyword>
<organism evidence="3 4">
    <name type="scientific">Enterococcus camelliae</name>
    <dbReference type="NCBI Taxonomy" id="453959"/>
    <lineage>
        <taxon>Bacteria</taxon>
        <taxon>Bacillati</taxon>
        <taxon>Bacillota</taxon>
        <taxon>Bacilli</taxon>
        <taxon>Lactobacillales</taxon>
        <taxon>Enterococcaceae</taxon>
        <taxon>Enterococcus</taxon>
    </lineage>
</organism>
<sequence>MLIAQAKDGTYIDAGIRTTKNDLFCPCCQSPVILKAGPQKIAHFAHSHGTACHAFSEGESKEHLAGKRLLQQFVPTAQLEVYLPELEQRPDLLANQLALEFQCSPLSFSRFFDRTTGYLNNGYQPVWLFGKNLQPRKNWTVFQKACCQFTASLGFYSYALDVNQAKLYRYQSIKWAYQTGYTWQIYAKKPTHQWQFEKNVQAARGNKMSYATWIQGQLMQCNPLFQKLQQAVYPSGMTLFSLPEWCYQPSLYGFLFTHQVLVFRAYYCESSSFSKWIEACLATLKSWHWPYFDAQKIFFELYQECRWLSSQATK</sequence>
<evidence type="ECO:0000259" key="2">
    <source>
        <dbReference type="Pfam" id="PF25164"/>
    </source>
</evidence>
<dbReference type="Pfam" id="PF25164">
    <property type="entry name" value="CoiA_N"/>
    <property type="match status" value="1"/>
</dbReference>
<comment type="caution">
    <text evidence="3">The sequence shown here is derived from an EMBL/GenBank/DDBJ whole genome shotgun (WGS) entry which is preliminary data.</text>
</comment>
<dbReference type="InterPro" id="IPR057253">
    <property type="entry name" value="CoiA-like_N"/>
</dbReference>
<dbReference type="EMBL" id="JBHUMO010000058">
    <property type="protein sequence ID" value="MFD2729750.1"/>
    <property type="molecule type" value="Genomic_DNA"/>
</dbReference>